<dbReference type="PROSITE" id="PS51186">
    <property type="entry name" value="GNAT"/>
    <property type="match status" value="1"/>
</dbReference>
<dbReference type="Gene3D" id="3.40.630.30">
    <property type="match status" value="1"/>
</dbReference>
<gene>
    <name evidence="5" type="ORF">GA0061094_2442</name>
</gene>
<organism evidence="5 6">
    <name type="scientific">[Bacillus] enclensis</name>
    <dbReference type="NCBI Taxonomy" id="1402860"/>
    <lineage>
        <taxon>Bacteria</taxon>
        <taxon>Bacillati</taxon>
        <taxon>Bacillota</taxon>
        <taxon>Bacilli</taxon>
        <taxon>Bacillales</taxon>
        <taxon>Bacillaceae</taxon>
        <taxon>Rossellomorea</taxon>
    </lineage>
</organism>
<evidence type="ECO:0000256" key="1">
    <source>
        <dbReference type="ARBA" id="ARBA00022679"/>
    </source>
</evidence>
<accession>A0A0V8HK32</accession>
<evidence type="ECO:0000256" key="2">
    <source>
        <dbReference type="ARBA" id="ARBA00023315"/>
    </source>
</evidence>
<dbReference type="PANTHER" id="PTHR43792:SF8">
    <property type="entry name" value="[RIBOSOMAL PROTEIN US5]-ALANINE N-ACETYLTRANSFERASE"/>
    <property type="match status" value="1"/>
</dbReference>
<dbReference type="GO" id="GO:0005737">
    <property type="term" value="C:cytoplasm"/>
    <property type="evidence" value="ECO:0007669"/>
    <property type="project" value="TreeGrafter"/>
</dbReference>
<dbReference type="InterPro" id="IPR000182">
    <property type="entry name" value="GNAT_dom"/>
</dbReference>
<dbReference type="InterPro" id="IPR016181">
    <property type="entry name" value="Acyl_CoA_acyltransferase"/>
</dbReference>
<evidence type="ECO:0000259" key="4">
    <source>
        <dbReference type="PROSITE" id="PS51186"/>
    </source>
</evidence>
<evidence type="ECO:0000256" key="3">
    <source>
        <dbReference type="ARBA" id="ARBA00038502"/>
    </source>
</evidence>
<dbReference type="PANTHER" id="PTHR43792">
    <property type="entry name" value="GNAT FAMILY, PUTATIVE (AFU_ORTHOLOGUE AFUA_3G00765)-RELATED-RELATED"/>
    <property type="match status" value="1"/>
</dbReference>
<keyword evidence="1 5" id="KW-0808">Transferase</keyword>
<name>A0A0V8HK32_9BACI</name>
<dbReference type="SUPFAM" id="SSF55729">
    <property type="entry name" value="Acyl-CoA N-acyltransferases (Nat)"/>
    <property type="match status" value="1"/>
</dbReference>
<dbReference type="AlphaFoldDB" id="A0A0V8HK32"/>
<proteinExistence type="inferred from homology"/>
<evidence type="ECO:0000313" key="6">
    <source>
        <dbReference type="Proteomes" id="UP000181997"/>
    </source>
</evidence>
<evidence type="ECO:0000313" key="5">
    <source>
        <dbReference type="EMBL" id="SCC09393.1"/>
    </source>
</evidence>
<dbReference type="EMBL" id="FMAU01000002">
    <property type="protein sequence ID" value="SCC09393.1"/>
    <property type="molecule type" value="Genomic_DNA"/>
</dbReference>
<dbReference type="Proteomes" id="UP000181997">
    <property type="component" value="Unassembled WGS sequence"/>
</dbReference>
<keyword evidence="6" id="KW-1185">Reference proteome</keyword>
<dbReference type="RefSeq" id="WP_058298581.1">
    <property type="nucleotide sequence ID" value="NZ_FMAU01000002.1"/>
</dbReference>
<protein>
    <submittedName>
        <fullName evidence="5">Ribosomal-protein-alanine N-acetyltransferase</fullName>
    </submittedName>
</protein>
<feature type="domain" description="N-acetyltransferase" evidence="4">
    <location>
        <begin position="8"/>
        <end position="173"/>
    </location>
</feature>
<dbReference type="InterPro" id="IPR051531">
    <property type="entry name" value="N-acetyltransferase"/>
</dbReference>
<sequence length="180" mass="20910">MKRTGNNIYIRPYYLDDADAMLSFELENRDFFKDFSPLMNDDFYSLQSQRERVERTAGRMERDEYYAFGIFLIGTDELIGNISLSDVIRGPLQCCYIGYSLSKKHNGKGYTTEAVRLAVDYAFKELKLHRVEAGVMIQNIASMRVLEKAGFHKEGIFVKNVKINGKWEDHQHYAIINPED</sequence>
<reference evidence="6" key="1">
    <citation type="submission" date="2016-08" db="EMBL/GenBank/DDBJ databases">
        <authorList>
            <person name="Varghese N."/>
            <person name="Submissions Spin"/>
        </authorList>
    </citation>
    <scope>NUCLEOTIDE SEQUENCE [LARGE SCALE GENOMIC DNA]</scope>
    <source>
        <strain evidence="6">SGD-1123</strain>
    </source>
</reference>
<keyword evidence="2" id="KW-0012">Acyltransferase</keyword>
<comment type="similarity">
    <text evidence="3">Belongs to the acetyltransferase family. RimJ subfamily.</text>
</comment>
<dbReference type="OrthoDB" id="9795206at2"/>
<dbReference type="GO" id="GO:0008999">
    <property type="term" value="F:protein-N-terminal-alanine acetyltransferase activity"/>
    <property type="evidence" value="ECO:0007669"/>
    <property type="project" value="TreeGrafter"/>
</dbReference>
<dbReference type="Pfam" id="PF13302">
    <property type="entry name" value="Acetyltransf_3"/>
    <property type="match status" value="1"/>
</dbReference>